<organism evidence="1 2">
    <name type="scientific">Paenibacillus physcomitrellae</name>
    <dbReference type="NCBI Taxonomy" id="1619311"/>
    <lineage>
        <taxon>Bacteria</taxon>
        <taxon>Bacillati</taxon>
        <taxon>Bacillota</taxon>
        <taxon>Bacilli</taxon>
        <taxon>Bacillales</taxon>
        <taxon>Paenibacillaceae</taxon>
        <taxon>Paenibacillus</taxon>
    </lineage>
</organism>
<dbReference type="InterPro" id="IPR025063">
    <property type="entry name" value="DUF4004"/>
</dbReference>
<keyword evidence="2" id="KW-1185">Reference proteome</keyword>
<name>A0ABQ1GGX9_9BACL</name>
<dbReference type="EMBL" id="BMHF01000011">
    <property type="protein sequence ID" value="GGA43510.1"/>
    <property type="molecule type" value="Genomic_DNA"/>
</dbReference>
<evidence type="ECO:0000313" key="1">
    <source>
        <dbReference type="EMBL" id="GGA43510.1"/>
    </source>
</evidence>
<accession>A0ABQ1GGX9</accession>
<evidence type="ECO:0008006" key="3">
    <source>
        <dbReference type="Google" id="ProtNLM"/>
    </source>
</evidence>
<proteinExistence type="predicted"/>
<dbReference type="Pfam" id="PF13171">
    <property type="entry name" value="DUF4004"/>
    <property type="match status" value="1"/>
</dbReference>
<dbReference type="Proteomes" id="UP000609323">
    <property type="component" value="Unassembled WGS sequence"/>
</dbReference>
<reference evidence="2" key="1">
    <citation type="journal article" date="2019" name="Int. J. Syst. Evol. Microbiol.">
        <title>The Global Catalogue of Microorganisms (GCM) 10K type strain sequencing project: providing services to taxonomists for standard genome sequencing and annotation.</title>
        <authorList>
            <consortium name="The Broad Institute Genomics Platform"/>
            <consortium name="The Broad Institute Genome Sequencing Center for Infectious Disease"/>
            <person name="Wu L."/>
            <person name="Ma J."/>
        </authorList>
    </citation>
    <scope>NUCLEOTIDE SEQUENCE [LARGE SCALE GENOMIC DNA]</scope>
    <source>
        <strain evidence="2">CGMCC 1.15044</strain>
    </source>
</reference>
<sequence>MSEDLISKKELLDLTGISYGQLYRWKRKNLIPEEWFIRKSSFTGQETYFPRQQILPRIDKILNMKDGLSLDELADVFSPALGEVQLDRAQLVERNIVSDGSLLLYQEVHGEPPFYNLDQTLQLYVLDKLLRGGEITREEGRMLLEVMGSHYSRFAGKPCELVLIRKMGVPVFLLIAGGTDYFADSEAKMVIKKPLEHFTEELKLLIGDTGGRIHE</sequence>
<evidence type="ECO:0000313" key="2">
    <source>
        <dbReference type="Proteomes" id="UP000609323"/>
    </source>
</evidence>
<dbReference type="RefSeq" id="WP_094094413.1">
    <property type="nucleotide sequence ID" value="NZ_BMHF01000011.1"/>
</dbReference>
<comment type="caution">
    <text evidence="1">The sequence shown here is derived from an EMBL/GenBank/DDBJ whole genome shotgun (WGS) entry which is preliminary data.</text>
</comment>
<protein>
    <recommendedName>
        <fullName evidence="3">DUF4004 family protein</fullName>
    </recommendedName>
</protein>
<gene>
    <name evidence="1" type="ORF">GCM10010917_31010</name>
</gene>